<dbReference type="Proteomes" id="UP001352852">
    <property type="component" value="Unassembled WGS sequence"/>
</dbReference>
<feature type="compositionally biased region" description="Basic and acidic residues" evidence="1">
    <location>
        <begin position="48"/>
        <end position="59"/>
    </location>
</feature>
<reference evidence="3 4" key="1">
    <citation type="submission" date="2021-06" db="EMBL/GenBank/DDBJ databases">
        <authorList>
            <person name="Palmer J.M."/>
        </authorList>
    </citation>
    <scope>NUCLEOTIDE SEQUENCE [LARGE SCALE GENOMIC DNA]</scope>
    <source>
        <strain evidence="3 4">CL_MEX2019</strain>
        <tissue evidence="3">Muscle</tissue>
    </source>
</reference>
<sequence length="276" mass="31541">MASRLSFGLGPAGSREESNPATRRSPTSRDPRPGSKEAEYQRAMQRRAIRDAKTPEKMKQVKPVVDDSLTLQGKKDKIKSNLQRLAELGKVHPENRYQDLINDIAKDIRNQRRYRQRRKAELVKLQQTNSALNSKTNFYNMQIDSYNQYIKTCMDNLASKGKLSKKPGDSKAKKSKQVSQKYTAARLHEKGVLISIDDLQPNQYKNAIFEISPSETVGVFDVKAKFMGVHLETLPLEYQDLLQLQYEGVAVMKLFDKATVNVNLLIFLLNKKFYGK</sequence>
<organism evidence="3 4">
    <name type="scientific">Characodon lateralis</name>
    <dbReference type="NCBI Taxonomy" id="208331"/>
    <lineage>
        <taxon>Eukaryota</taxon>
        <taxon>Metazoa</taxon>
        <taxon>Chordata</taxon>
        <taxon>Craniata</taxon>
        <taxon>Vertebrata</taxon>
        <taxon>Euteleostomi</taxon>
        <taxon>Actinopterygii</taxon>
        <taxon>Neopterygii</taxon>
        <taxon>Teleostei</taxon>
        <taxon>Neoteleostei</taxon>
        <taxon>Acanthomorphata</taxon>
        <taxon>Ovalentaria</taxon>
        <taxon>Atherinomorphae</taxon>
        <taxon>Cyprinodontiformes</taxon>
        <taxon>Goodeidae</taxon>
        <taxon>Characodon</taxon>
    </lineage>
</organism>
<dbReference type="InterPro" id="IPR000593">
    <property type="entry name" value="RasGAP_C"/>
</dbReference>
<accession>A0ABU7CQM3</accession>
<dbReference type="Pfam" id="PF03836">
    <property type="entry name" value="RasGAP_C"/>
    <property type="match status" value="1"/>
</dbReference>
<dbReference type="PANTHER" id="PTHR14149:SF15">
    <property type="entry name" value="RAS GTPASE-ACTIVATING-LIKE PROTEIN IQGAP1"/>
    <property type="match status" value="1"/>
</dbReference>
<evidence type="ECO:0000256" key="1">
    <source>
        <dbReference type="SAM" id="MobiDB-lite"/>
    </source>
</evidence>
<proteinExistence type="predicted"/>
<dbReference type="SUPFAM" id="SSF143885">
    <property type="entry name" value="RGC domain-like"/>
    <property type="match status" value="1"/>
</dbReference>
<keyword evidence="4" id="KW-1185">Reference proteome</keyword>
<feature type="compositionally biased region" description="Basic and acidic residues" evidence="1">
    <location>
        <begin position="27"/>
        <end position="40"/>
    </location>
</feature>
<evidence type="ECO:0000313" key="3">
    <source>
        <dbReference type="EMBL" id="MED6264500.1"/>
    </source>
</evidence>
<name>A0ABU7CQM3_9TELE</name>
<dbReference type="PANTHER" id="PTHR14149">
    <property type="entry name" value="RAS GTPASE-ACTIVATING PROTEIN WITH IQ MOTIF"/>
    <property type="match status" value="1"/>
</dbReference>
<protein>
    <submittedName>
        <fullName evidence="3">Ras GTPase-activating-like protein iqgap1</fullName>
    </submittedName>
</protein>
<feature type="region of interest" description="Disordered" evidence="1">
    <location>
        <begin position="1"/>
        <end position="59"/>
    </location>
</feature>
<evidence type="ECO:0000259" key="2">
    <source>
        <dbReference type="Pfam" id="PF03836"/>
    </source>
</evidence>
<comment type="caution">
    <text evidence="3">The sequence shown here is derived from an EMBL/GenBank/DDBJ whole genome shotgun (WGS) entry which is preliminary data.</text>
</comment>
<dbReference type="EMBL" id="JAHUTJ010001215">
    <property type="protein sequence ID" value="MED6264500.1"/>
    <property type="molecule type" value="Genomic_DNA"/>
</dbReference>
<evidence type="ECO:0000313" key="4">
    <source>
        <dbReference type="Proteomes" id="UP001352852"/>
    </source>
</evidence>
<feature type="domain" description="RasGAP protein C-terminal" evidence="2">
    <location>
        <begin position="72"/>
        <end position="199"/>
    </location>
</feature>
<gene>
    <name evidence="3" type="primary">IQGAP1_2</name>
    <name evidence="3" type="ORF">CHARACLAT_015592</name>
</gene>